<evidence type="ECO:0000256" key="1">
    <source>
        <dbReference type="ARBA" id="ARBA00001163"/>
    </source>
</evidence>
<keyword evidence="9" id="KW-1185">Reference proteome</keyword>
<dbReference type="EMBL" id="BNJJ01000008">
    <property type="protein sequence ID" value="GHO85330.1"/>
    <property type="molecule type" value="Genomic_DNA"/>
</dbReference>
<evidence type="ECO:0000256" key="4">
    <source>
        <dbReference type="ARBA" id="ARBA00022631"/>
    </source>
</evidence>
<evidence type="ECO:0000256" key="2">
    <source>
        <dbReference type="ARBA" id="ARBA00004754"/>
    </source>
</evidence>
<proteinExistence type="predicted"/>
<reference evidence="8 9" key="1">
    <citation type="journal article" date="2021" name="Int. J. Syst. Evol. Microbiol.">
        <title>Reticulibacter mediterranei gen. nov., sp. nov., within the new family Reticulibacteraceae fam. nov., and Ktedonospora formicarum gen. nov., sp. nov., Ktedonobacter robiniae sp. nov., Dictyobacter formicarum sp. nov. and Dictyobacter arantiisoli sp. nov., belonging to the class Ktedonobacteria.</title>
        <authorList>
            <person name="Yabe S."/>
            <person name="Zheng Y."/>
            <person name="Wang C.M."/>
            <person name="Sakai Y."/>
            <person name="Abe K."/>
            <person name="Yokota A."/>
            <person name="Donadio S."/>
            <person name="Cavaletti L."/>
            <person name="Monciardini P."/>
        </authorList>
    </citation>
    <scope>NUCLEOTIDE SEQUENCE [LARGE SCALE GENOMIC DNA]</scope>
    <source>
        <strain evidence="8 9">SOSP1-9</strain>
    </source>
</reference>
<feature type="domain" description="Oxo-4-hydroxy-4-carboxy-5-ureidoimidazoline decarboxylase" evidence="7">
    <location>
        <begin position="13"/>
        <end position="169"/>
    </location>
</feature>
<dbReference type="EC" id="4.1.1.97" evidence="3"/>
<dbReference type="SUPFAM" id="SSF158694">
    <property type="entry name" value="UraD-Like"/>
    <property type="match status" value="1"/>
</dbReference>
<evidence type="ECO:0000256" key="3">
    <source>
        <dbReference type="ARBA" id="ARBA00012257"/>
    </source>
</evidence>
<keyword evidence="6" id="KW-0456">Lyase</keyword>
<evidence type="ECO:0000313" key="8">
    <source>
        <dbReference type="EMBL" id="GHO85330.1"/>
    </source>
</evidence>
<dbReference type="NCBIfam" id="TIGR03164">
    <property type="entry name" value="UHCUDC"/>
    <property type="match status" value="1"/>
</dbReference>
<comment type="pathway">
    <text evidence="2">Purine metabolism; urate degradation; (S)-allantoin from urate: step 3/3.</text>
</comment>
<protein>
    <recommendedName>
        <fullName evidence="3">2-oxo-4-hydroxy-4-carboxy-5-ureidoimidazoline decarboxylase</fullName>
        <ecNumber evidence="3">4.1.1.97</ecNumber>
    </recommendedName>
</protein>
<gene>
    <name evidence="8" type="ORF">KSZ_33360</name>
</gene>
<evidence type="ECO:0000256" key="6">
    <source>
        <dbReference type="ARBA" id="ARBA00023239"/>
    </source>
</evidence>
<dbReference type="Pfam" id="PF09349">
    <property type="entry name" value="OHCU_decarbox"/>
    <property type="match status" value="1"/>
</dbReference>
<evidence type="ECO:0000256" key="5">
    <source>
        <dbReference type="ARBA" id="ARBA00022793"/>
    </source>
</evidence>
<dbReference type="Proteomes" id="UP000635565">
    <property type="component" value="Unassembled WGS sequence"/>
</dbReference>
<dbReference type="PANTHER" id="PTHR43466:SF1">
    <property type="entry name" value="2-OXO-4-HYDROXY-4-CARBOXY-5-UREIDOIMIDAZOLINE DECARBOXYLASE-RELATED"/>
    <property type="match status" value="1"/>
</dbReference>
<dbReference type="InterPro" id="IPR036778">
    <property type="entry name" value="OHCU_decarboxylase_sf"/>
</dbReference>
<comment type="caution">
    <text evidence="8">The sequence shown here is derived from an EMBL/GenBank/DDBJ whole genome shotgun (WGS) entry which is preliminary data.</text>
</comment>
<dbReference type="InterPro" id="IPR018020">
    <property type="entry name" value="OHCU_decarboxylase"/>
</dbReference>
<dbReference type="PANTHER" id="PTHR43466">
    <property type="entry name" value="2-OXO-4-HYDROXY-4-CARBOXY-5-UREIDOIMIDAZOLINE DECARBOXYLASE-RELATED"/>
    <property type="match status" value="1"/>
</dbReference>
<dbReference type="Gene3D" id="1.10.3330.10">
    <property type="entry name" value="Oxo-4-hydroxy-4-carboxy-5-ureidoimidazoline decarboxylase"/>
    <property type="match status" value="1"/>
</dbReference>
<organism evidence="8 9">
    <name type="scientific">Dictyobacter formicarum</name>
    <dbReference type="NCBI Taxonomy" id="2778368"/>
    <lineage>
        <taxon>Bacteria</taxon>
        <taxon>Bacillati</taxon>
        <taxon>Chloroflexota</taxon>
        <taxon>Ktedonobacteria</taxon>
        <taxon>Ktedonobacterales</taxon>
        <taxon>Dictyobacteraceae</taxon>
        <taxon>Dictyobacter</taxon>
    </lineage>
</organism>
<comment type="catalytic activity">
    <reaction evidence="1">
        <text>5-hydroxy-2-oxo-4-ureido-2,5-dihydro-1H-imidazole-5-carboxylate + H(+) = (S)-allantoin + CO2</text>
        <dbReference type="Rhea" id="RHEA:26301"/>
        <dbReference type="ChEBI" id="CHEBI:15378"/>
        <dbReference type="ChEBI" id="CHEBI:15678"/>
        <dbReference type="ChEBI" id="CHEBI:16526"/>
        <dbReference type="ChEBI" id="CHEBI:58639"/>
        <dbReference type="EC" id="4.1.1.97"/>
    </reaction>
</comment>
<dbReference type="InterPro" id="IPR017580">
    <property type="entry name" value="OHCU_decarboxylase-1"/>
</dbReference>
<keyword evidence="4" id="KW-0659">Purine metabolism</keyword>
<keyword evidence="5" id="KW-0210">Decarboxylase</keyword>
<evidence type="ECO:0000259" key="7">
    <source>
        <dbReference type="Pfam" id="PF09349"/>
    </source>
</evidence>
<sequence>MTTGPKFTPQEINTLSHDDFVQVLSSVFEGPPWIVAEAWSSRPFLSLDHLHASLCAVMYAAPIEQQVALIRAHPDLVGRAALAGTLSPSSTNEQAAAGLDRLTAAEIETFSHYNQAYRERFGFPFVICARENKKENILAGFEQRLHNSRSQEITLALGEVAKICLLRLRDLIRS</sequence>
<accession>A0ABQ3VH18</accession>
<dbReference type="RefSeq" id="WP_201362983.1">
    <property type="nucleotide sequence ID" value="NZ_BNJJ01000008.1"/>
</dbReference>
<evidence type="ECO:0000313" key="9">
    <source>
        <dbReference type="Proteomes" id="UP000635565"/>
    </source>
</evidence>
<name>A0ABQ3VH18_9CHLR</name>